<evidence type="ECO:0000313" key="1">
    <source>
        <dbReference type="EMBL" id="GBP08582.1"/>
    </source>
</evidence>
<organism evidence="1 2">
    <name type="scientific">Eumeta variegata</name>
    <name type="common">Bagworm moth</name>
    <name type="synonym">Eumeta japonica</name>
    <dbReference type="NCBI Taxonomy" id="151549"/>
    <lineage>
        <taxon>Eukaryota</taxon>
        <taxon>Metazoa</taxon>
        <taxon>Ecdysozoa</taxon>
        <taxon>Arthropoda</taxon>
        <taxon>Hexapoda</taxon>
        <taxon>Insecta</taxon>
        <taxon>Pterygota</taxon>
        <taxon>Neoptera</taxon>
        <taxon>Endopterygota</taxon>
        <taxon>Lepidoptera</taxon>
        <taxon>Glossata</taxon>
        <taxon>Ditrysia</taxon>
        <taxon>Tineoidea</taxon>
        <taxon>Psychidae</taxon>
        <taxon>Oiketicinae</taxon>
        <taxon>Eumeta</taxon>
    </lineage>
</organism>
<reference evidence="1 2" key="1">
    <citation type="journal article" date="2019" name="Commun. Biol.">
        <title>The bagworm genome reveals a unique fibroin gene that provides high tensile strength.</title>
        <authorList>
            <person name="Kono N."/>
            <person name="Nakamura H."/>
            <person name="Ohtoshi R."/>
            <person name="Tomita M."/>
            <person name="Numata K."/>
            <person name="Arakawa K."/>
        </authorList>
    </citation>
    <scope>NUCLEOTIDE SEQUENCE [LARGE SCALE GENOMIC DNA]</scope>
</reference>
<sequence>MEDTTPTHQVFFLKMTKALKLEGFLRLPSLKRPDNRIKVDYQEKSECIADSIELQCSYTSPSHDPQHNESIEEEVCYKASFELRDNHISPVSLDEVHKLVKNLKAK</sequence>
<dbReference type="EMBL" id="BGZK01000032">
    <property type="protein sequence ID" value="GBP08582.1"/>
    <property type="molecule type" value="Genomic_DNA"/>
</dbReference>
<accession>A0A4C1T2D8</accession>
<comment type="caution">
    <text evidence="1">The sequence shown here is derived from an EMBL/GenBank/DDBJ whole genome shotgun (WGS) entry which is preliminary data.</text>
</comment>
<name>A0A4C1T2D8_EUMVA</name>
<dbReference type="OrthoDB" id="410155at2759"/>
<evidence type="ECO:0000313" key="2">
    <source>
        <dbReference type="Proteomes" id="UP000299102"/>
    </source>
</evidence>
<protein>
    <submittedName>
        <fullName evidence="1">Uncharacterized protein</fullName>
    </submittedName>
</protein>
<keyword evidence="2" id="KW-1185">Reference proteome</keyword>
<proteinExistence type="predicted"/>
<dbReference type="Proteomes" id="UP000299102">
    <property type="component" value="Unassembled WGS sequence"/>
</dbReference>
<gene>
    <name evidence="1" type="ORF">EVAR_7200_1</name>
</gene>
<dbReference type="AlphaFoldDB" id="A0A4C1T2D8"/>